<dbReference type="GO" id="GO:0016491">
    <property type="term" value="F:oxidoreductase activity"/>
    <property type="evidence" value="ECO:0007669"/>
    <property type="project" value="UniProtKB-KW"/>
</dbReference>
<dbReference type="EMBL" id="CP002546">
    <property type="protein sequence ID" value="ADY59780.1"/>
    <property type="molecule type" value="Genomic_DNA"/>
</dbReference>
<dbReference type="Pfam" id="PF02894">
    <property type="entry name" value="GFO_IDH_MocA_C"/>
    <property type="match status" value="1"/>
</dbReference>
<dbReference type="Proteomes" id="UP000006860">
    <property type="component" value="Chromosome"/>
</dbReference>
<feature type="domain" description="Gfo/Idh/MocA-like oxidoreductase N-terminal" evidence="3">
    <location>
        <begin position="19"/>
        <end position="136"/>
    </location>
</feature>
<evidence type="ECO:0000256" key="2">
    <source>
        <dbReference type="ARBA" id="ARBA00023002"/>
    </source>
</evidence>
<keyword evidence="2" id="KW-0560">Oxidoreductase</keyword>
<dbReference type="OrthoDB" id="6183734at2"/>
<gene>
    <name evidence="5" type="ordered locus">Plabr_2178</name>
</gene>
<organism evidence="5 6">
    <name type="scientific">Rubinisphaera brasiliensis (strain ATCC 49424 / DSM 5305 / JCM 21570 / IAM 15109 / NBRC 103401 / IFAM 1448)</name>
    <name type="common">Planctomyces brasiliensis</name>
    <dbReference type="NCBI Taxonomy" id="756272"/>
    <lineage>
        <taxon>Bacteria</taxon>
        <taxon>Pseudomonadati</taxon>
        <taxon>Planctomycetota</taxon>
        <taxon>Planctomycetia</taxon>
        <taxon>Planctomycetales</taxon>
        <taxon>Planctomycetaceae</taxon>
        <taxon>Rubinisphaera</taxon>
    </lineage>
</organism>
<name>F0SK53_RUBBR</name>
<sequence>MDVDLNFRPQLPIDRSVPIGCIGAGFIMADCQLPAYRQQGLNPTAIAARTTSRAAEVADRHQLKLHEDIDSMLNDESIPVLDIAVPPDAQLPLIRKAVTRPHICGILAQKPLADNFADACEIVRLCREAGITLAVNQNMRYDQAVRACQQLLTDGVLGEPVFATLDMRAIPHWMPWQERLGSLTLRIMSIHHLDTFRFWFGSPRRVFASIRTDPRTKFAHEDGICSYILEYDSGLRAGGWDDVWAGPVREGAGEANGIHWRVEGTAGLAIGTVGWPDYPERSPSTLDYSTINDAGKWHRPRWEEVWFPDAFAGPMCELLCALEANSQTSLNGEDNLETLALVEACYVSAREHRAVELDEILTAAPGGG</sequence>
<accession>F0SK53</accession>
<dbReference type="Gene3D" id="3.40.50.720">
    <property type="entry name" value="NAD(P)-binding Rossmann-like Domain"/>
    <property type="match status" value="1"/>
</dbReference>
<protein>
    <submittedName>
        <fullName evidence="5">Oxidoreductase domain protein</fullName>
    </submittedName>
</protein>
<keyword evidence="6" id="KW-1185">Reference proteome</keyword>
<feature type="domain" description="Gfo/Idh/MocA-like oxidoreductase C-terminal" evidence="4">
    <location>
        <begin position="150"/>
        <end position="357"/>
    </location>
</feature>
<evidence type="ECO:0000259" key="4">
    <source>
        <dbReference type="Pfam" id="PF02894"/>
    </source>
</evidence>
<dbReference type="KEGG" id="pbs:Plabr_2178"/>
<dbReference type="SUPFAM" id="SSF51735">
    <property type="entry name" value="NAD(P)-binding Rossmann-fold domains"/>
    <property type="match status" value="1"/>
</dbReference>
<proteinExistence type="inferred from homology"/>
<evidence type="ECO:0000256" key="1">
    <source>
        <dbReference type="ARBA" id="ARBA00010928"/>
    </source>
</evidence>
<dbReference type="PANTHER" id="PTHR43708">
    <property type="entry name" value="CONSERVED EXPRESSED OXIDOREDUCTASE (EUROFUNG)"/>
    <property type="match status" value="1"/>
</dbReference>
<comment type="similarity">
    <text evidence="1">Belongs to the Gfo/Idh/MocA family.</text>
</comment>
<dbReference type="InterPro" id="IPR036291">
    <property type="entry name" value="NAD(P)-bd_dom_sf"/>
</dbReference>
<dbReference type="PANTHER" id="PTHR43708:SF5">
    <property type="entry name" value="CONSERVED EXPRESSED OXIDOREDUCTASE (EUROFUNG)-RELATED"/>
    <property type="match status" value="1"/>
</dbReference>
<dbReference type="Gene3D" id="3.30.360.10">
    <property type="entry name" value="Dihydrodipicolinate Reductase, domain 2"/>
    <property type="match status" value="1"/>
</dbReference>
<dbReference type="GO" id="GO:0000166">
    <property type="term" value="F:nucleotide binding"/>
    <property type="evidence" value="ECO:0007669"/>
    <property type="project" value="InterPro"/>
</dbReference>
<evidence type="ECO:0000259" key="3">
    <source>
        <dbReference type="Pfam" id="PF01408"/>
    </source>
</evidence>
<evidence type="ECO:0000313" key="6">
    <source>
        <dbReference type="Proteomes" id="UP000006860"/>
    </source>
</evidence>
<dbReference type="RefSeq" id="WP_013628504.1">
    <property type="nucleotide sequence ID" value="NC_015174.1"/>
</dbReference>
<dbReference type="AlphaFoldDB" id="F0SK53"/>
<dbReference type="Pfam" id="PF01408">
    <property type="entry name" value="GFO_IDH_MocA"/>
    <property type="match status" value="1"/>
</dbReference>
<dbReference type="SUPFAM" id="SSF55347">
    <property type="entry name" value="Glyceraldehyde-3-phosphate dehydrogenase-like, C-terminal domain"/>
    <property type="match status" value="1"/>
</dbReference>
<evidence type="ECO:0000313" key="5">
    <source>
        <dbReference type="EMBL" id="ADY59780.1"/>
    </source>
</evidence>
<dbReference type="InterPro" id="IPR051317">
    <property type="entry name" value="Gfo/Idh/MocA_oxidoreduct"/>
</dbReference>
<dbReference type="STRING" id="756272.Plabr_2178"/>
<dbReference type="eggNOG" id="COG0673">
    <property type="taxonomic scope" value="Bacteria"/>
</dbReference>
<dbReference type="InterPro" id="IPR000683">
    <property type="entry name" value="Gfo/Idh/MocA-like_OxRdtase_N"/>
</dbReference>
<reference evidence="6" key="1">
    <citation type="submission" date="2011-02" db="EMBL/GenBank/DDBJ databases">
        <title>The complete genome of Planctomyces brasiliensis DSM 5305.</title>
        <authorList>
            <person name="Lucas S."/>
            <person name="Copeland A."/>
            <person name="Lapidus A."/>
            <person name="Bruce D."/>
            <person name="Goodwin L."/>
            <person name="Pitluck S."/>
            <person name="Kyrpides N."/>
            <person name="Mavromatis K."/>
            <person name="Pagani I."/>
            <person name="Ivanova N."/>
            <person name="Ovchinnikova G."/>
            <person name="Lu M."/>
            <person name="Detter J.C."/>
            <person name="Han C."/>
            <person name="Land M."/>
            <person name="Hauser L."/>
            <person name="Markowitz V."/>
            <person name="Cheng J.-F."/>
            <person name="Hugenholtz P."/>
            <person name="Woyke T."/>
            <person name="Wu D."/>
            <person name="Tindall B."/>
            <person name="Pomrenke H.G."/>
            <person name="Brambilla E."/>
            <person name="Klenk H.-P."/>
            <person name="Eisen J.A."/>
        </authorList>
    </citation>
    <scope>NUCLEOTIDE SEQUENCE [LARGE SCALE GENOMIC DNA]</scope>
    <source>
        <strain evidence="6">ATCC 49424 / DSM 5305 / JCM 21570 / NBRC 103401 / IFAM 1448</strain>
    </source>
</reference>
<dbReference type="InterPro" id="IPR004104">
    <property type="entry name" value="Gfo/Idh/MocA-like_OxRdtase_C"/>
</dbReference>
<dbReference type="HOGENOM" id="CLU_023194_14_0_0"/>